<keyword evidence="3" id="KW-1185">Reference proteome</keyword>
<keyword evidence="1" id="KW-0732">Signal</keyword>
<dbReference type="AlphaFoldDB" id="I4Z4Y2"/>
<proteinExistence type="predicted"/>
<gene>
    <name evidence="2" type="ORF">LepocDRAFT_00000010</name>
</gene>
<reference evidence="2 3" key="1">
    <citation type="submission" date="2012-04" db="EMBL/GenBank/DDBJ databases">
        <title>Improved High-Quality Draft sequence of Leptothrix ochracea L12.</title>
        <authorList>
            <consortium name="US DOE Joint Genome Institute"/>
            <person name="Lucas S."/>
            <person name="Han J."/>
            <person name="Lapidus A."/>
            <person name="Cheng J.-F."/>
            <person name="Goodwin L."/>
            <person name="Pitluck S."/>
            <person name="Peters L."/>
            <person name="Zeytun A."/>
            <person name="Detter J.C."/>
            <person name="Han C."/>
            <person name="Tapia R."/>
            <person name="Land M."/>
            <person name="Hauser L."/>
            <person name="Kyrpides N."/>
            <person name="Ivanova N."/>
            <person name="Pagani I."/>
            <person name="Stepanauskas R."/>
            <person name="Masland D."/>
            <person name="Poulton N."/>
            <person name="Emerson D."/>
            <person name="Fleming E."/>
            <person name="Woyke T."/>
        </authorList>
    </citation>
    <scope>NUCLEOTIDE SEQUENCE [LARGE SCALE GENOMIC DNA]</scope>
    <source>
        <strain evidence="2 3">L12</strain>
    </source>
</reference>
<accession>I4Z4Y2</accession>
<dbReference type="RefSeq" id="WP_009453641.1">
    <property type="nucleotide sequence ID" value="NZ_JH660696.1"/>
</dbReference>
<protein>
    <submittedName>
        <fullName evidence="2">TRAP-type C4-dicarboxylate transport system, periplasmic component</fullName>
    </submittedName>
</protein>
<dbReference type="PANTHER" id="PTHR33376">
    <property type="match status" value="1"/>
</dbReference>
<dbReference type="GO" id="GO:0055085">
    <property type="term" value="P:transmembrane transport"/>
    <property type="evidence" value="ECO:0007669"/>
    <property type="project" value="InterPro"/>
</dbReference>
<dbReference type="Gene3D" id="3.40.190.170">
    <property type="entry name" value="Bacterial extracellular solute-binding protein, family 7"/>
    <property type="match status" value="1"/>
</dbReference>
<dbReference type="NCBIfam" id="NF037995">
    <property type="entry name" value="TRAP_S1"/>
    <property type="match status" value="1"/>
</dbReference>
<evidence type="ECO:0000256" key="1">
    <source>
        <dbReference type="ARBA" id="ARBA00022729"/>
    </source>
</evidence>
<name>I4Z4Y2_9BURK</name>
<evidence type="ECO:0000313" key="2">
    <source>
        <dbReference type="EMBL" id="EIM31274.1"/>
    </source>
</evidence>
<feature type="non-terminal residue" evidence="2">
    <location>
        <position position="1"/>
    </location>
</feature>
<dbReference type="Pfam" id="PF03480">
    <property type="entry name" value="DctP"/>
    <property type="match status" value="1"/>
</dbReference>
<organism evidence="2 3">
    <name type="scientific">Leptothrix ochracea L12</name>
    <dbReference type="NCBI Taxonomy" id="735332"/>
    <lineage>
        <taxon>Bacteria</taxon>
        <taxon>Pseudomonadati</taxon>
        <taxon>Pseudomonadota</taxon>
        <taxon>Betaproteobacteria</taxon>
        <taxon>Burkholderiales</taxon>
        <taxon>Sphaerotilaceae</taxon>
        <taxon>Leptothrix</taxon>
    </lineage>
</organism>
<dbReference type="PANTHER" id="PTHR33376:SF4">
    <property type="entry name" value="SIALIC ACID-BINDING PERIPLASMIC PROTEIN SIAP"/>
    <property type="match status" value="1"/>
</dbReference>
<dbReference type="GeneID" id="92352408"/>
<dbReference type="HOGENOM" id="CLU_1614322_0_0_4"/>
<dbReference type="EMBL" id="JH660696">
    <property type="protein sequence ID" value="EIM31274.1"/>
    <property type="molecule type" value="Genomic_DNA"/>
</dbReference>
<dbReference type="InterPro" id="IPR038404">
    <property type="entry name" value="TRAP_DctP_sf"/>
</dbReference>
<sequence>NDLLINAANPLQQQIVNVGNALGASAMPLTLGEVYMGLKTGTIDAEDNPLPTLRATKFNEVLAQIVLTQHLVDSLFITLADKTWQSLSPAQQTKVREAAQAAARFNNEHRLQEEAQLLEAFKKQGLTVTTPDVAAFRQKVQDTYRSSDYARSWAAGLLDRIQATK</sequence>
<evidence type="ECO:0000313" key="3">
    <source>
        <dbReference type="Proteomes" id="UP000053899"/>
    </source>
</evidence>
<dbReference type="InterPro" id="IPR018389">
    <property type="entry name" value="DctP_fam"/>
</dbReference>
<dbReference type="Proteomes" id="UP000053899">
    <property type="component" value="Unassembled WGS sequence"/>
</dbReference>